<evidence type="ECO:0000259" key="3">
    <source>
        <dbReference type="Pfam" id="PF13193"/>
    </source>
</evidence>
<keyword evidence="1" id="KW-0175">Coiled coil</keyword>
<dbReference type="PANTHER" id="PTHR24096">
    <property type="entry name" value="LONG-CHAIN-FATTY-ACID--COA LIGASE"/>
    <property type="match status" value="1"/>
</dbReference>
<dbReference type="OrthoDB" id="6509636at2759"/>
<dbReference type="PROSITE" id="PS00455">
    <property type="entry name" value="AMP_BINDING"/>
    <property type="match status" value="1"/>
</dbReference>
<comment type="caution">
    <text evidence="4">The sequence shown here is derived from an EMBL/GenBank/DDBJ whole genome shotgun (WGS) entry which is preliminary data.</text>
</comment>
<dbReference type="AlphaFoldDB" id="A0A177F677"/>
<protein>
    <recommendedName>
        <fullName evidence="6">Acetyl-CoA synthetase-like protein</fullName>
    </recommendedName>
</protein>
<reference evidence="4 5" key="1">
    <citation type="submission" date="2016-03" db="EMBL/GenBank/DDBJ databases">
        <title>Draft genome sequence of the Fonsecaea monophora CBS 269.37.</title>
        <authorList>
            <person name="Bombassaro A."/>
            <person name="Vinicius W.A."/>
            <person name="De Hoog S."/>
            <person name="Sun J."/>
            <person name="Souza E.M."/>
            <person name="Raittz R.T."/>
            <person name="Costa F."/>
            <person name="Leao A.C."/>
            <person name="Tadra-Sfeir M.Z."/>
            <person name="Baura V."/>
            <person name="Balsanelli E."/>
            <person name="Pedrosa F.O."/>
            <person name="Moreno L.F."/>
            <person name="Steffens M.B."/>
            <person name="Xi L."/>
            <person name="Bocca A.L."/>
            <person name="Felipe M.S."/>
            <person name="Teixeira M."/>
            <person name="Telles Filho F.Q."/>
            <person name="Azevedo C.M."/>
            <person name="Gomes R."/>
            <person name="Vicente V.A."/>
        </authorList>
    </citation>
    <scope>NUCLEOTIDE SEQUENCE [LARGE SCALE GENOMIC DNA]</scope>
    <source>
        <strain evidence="4 5">CBS 269.37</strain>
    </source>
</reference>
<evidence type="ECO:0000313" key="5">
    <source>
        <dbReference type="Proteomes" id="UP000077002"/>
    </source>
</evidence>
<dbReference type="RefSeq" id="XP_022510854.1">
    <property type="nucleotide sequence ID" value="XM_022656892.1"/>
</dbReference>
<dbReference type="InterPro" id="IPR000873">
    <property type="entry name" value="AMP-dep_synth/lig_dom"/>
</dbReference>
<feature type="domain" description="AMP-dependent synthetase/ligase" evidence="2">
    <location>
        <begin position="49"/>
        <end position="406"/>
    </location>
</feature>
<dbReference type="SUPFAM" id="SSF56801">
    <property type="entry name" value="Acetyl-CoA synthetase-like"/>
    <property type="match status" value="1"/>
</dbReference>
<dbReference type="PANTHER" id="PTHR24096:SF422">
    <property type="entry name" value="BCDNA.GH02901"/>
    <property type="match status" value="1"/>
</dbReference>
<dbReference type="InterPro" id="IPR020845">
    <property type="entry name" value="AMP-binding_CS"/>
</dbReference>
<dbReference type="Proteomes" id="UP000077002">
    <property type="component" value="Unassembled WGS sequence"/>
</dbReference>
<dbReference type="InterPro" id="IPR042099">
    <property type="entry name" value="ANL_N_sf"/>
</dbReference>
<proteinExistence type="predicted"/>
<dbReference type="InterPro" id="IPR045851">
    <property type="entry name" value="AMP-bd_C_sf"/>
</dbReference>
<feature type="domain" description="AMP-binding enzyme C-terminal" evidence="3">
    <location>
        <begin position="457"/>
        <end position="549"/>
    </location>
</feature>
<dbReference type="Pfam" id="PF13193">
    <property type="entry name" value="AMP-binding_C"/>
    <property type="match status" value="1"/>
</dbReference>
<feature type="coiled-coil region" evidence="1">
    <location>
        <begin position="490"/>
        <end position="525"/>
    </location>
</feature>
<name>A0A177F677_9EURO</name>
<evidence type="ECO:0000313" key="4">
    <source>
        <dbReference type="EMBL" id="OAG38902.1"/>
    </source>
</evidence>
<dbReference type="GeneID" id="34602091"/>
<evidence type="ECO:0000256" key="1">
    <source>
        <dbReference type="SAM" id="Coils"/>
    </source>
</evidence>
<dbReference type="Gene3D" id="3.40.50.12780">
    <property type="entry name" value="N-terminal domain of ligase-like"/>
    <property type="match status" value="1"/>
</dbReference>
<dbReference type="InterPro" id="IPR025110">
    <property type="entry name" value="AMP-bd_C"/>
</dbReference>
<evidence type="ECO:0008006" key="6">
    <source>
        <dbReference type="Google" id="ProtNLM"/>
    </source>
</evidence>
<dbReference type="Gene3D" id="3.30.300.30">
    <property type="match status" value="1"/>
</dbReference>
<dbReference type="Pfam" id="PF00501">
    <property type="entry name" value="AMP-binding"/>
    <property type="match status" value="1"/>
</dbReference>
<dbReference type="GO" id="GO:0016405">
    <property type="term" value="F:CoA-ligase activity"/>
    <property type="evidence" value="ECO:0007669"/>
    <property type="project" value="TreeGrafter"/>
</dbReference>
<dbReference type="EMBL" id="LVKK01000050">
    <property type="protein sequence ID" value="OAG38902.1"/>
    <property type="molecule type" value="Genomic_DNA"/>
</dbReference>
<organism evidence="4 5">
    <name type="scientific">Fonsecaea monophora</name>
    <dbReference type="NCBI Taxonomy" id="254056"/>
    <lineage>
        <taxon>Eukaryota</taxon>
        <taxon>Fungi</taxon>
        <taxon>Dikarya</taxon>
        <taxon>Ascomycota</taxon>
        <taxon>Pezizomycotina</taxon>
        <taxon>Eurotiomycetes</taxon>
        <taxon>Chaetothyriomycetidae</taxon>
        <taxon>Chaetothyriales</taxon>
        <taxon>Herpotrichiellaceae</taxon>
        <taxon>Fonsecaea</taxon>
    </lineage>
</organism>
<gene>
    <name evidence="4" type="ORF">AYO21_06933</name>
</gene>
<sequence length="569" mass="63355">MPIFKSSLPPIEVPTNLPVWTWLFDSEYSPLQRQQHGEKLGGFTNAITKERLGYDELKVHTTHLSTALVRRYGLRAGQTVGILTPNTVWYPCVMFGTLRAGGIVSGASPAYNAEELAFALKTAEAKFLFTAPPNLPVAVAAARSVGIPREHVFLIYGAAENFTTLAELLEIGRSYGTSQVEAYRIPPNKQNRDVCAFLSFSSGTTGLPKAVMVGHSNIIAQCLQVGRMTPASLRRILTVLPLFHITGLVHHLHLPVFLNAEVYLLPSFTMEDTLQSIQDYQLEEVLLVPPILIRMVRDPALLRRYNLSSLRRLMSGAAPLSAEILALIQQYFPNIGFKQGYGMTESCSCITLHPPDMYDFRYATRVGAIVPSTEVKFVDPQTGRECGVNEPGEIWARGPQIVMGYLNNKKATEETFDREGFLHTGDIGSIDDEGMVSITDRLKEMIKVNGIGVAPAELEDLLLGHDEVEDVAVLGVKDELSGEHPKAFIVAKHRATRKRTLEEEEEEEEEDLDALRGRLIKYVQERKARHKWIAEIDFINEIPKSASGKILRRVLRDKMSRGNPRAAKL</sequence>
<accession>A0A177F677</accession>
<evidence type="ECO:0000259" key="2">
    <source>
        <dbReference type="Pfam" id="PF00501"/>
    </source>
</evidence>
<keyword evidence="5" id="KW-1185">Reference proteome</keyword>
<dbReference type="CDD" id="cd05911">
    <property type="entry name" value="Firefly_Luc_like"/>
    <property type="match status" value="1"/>
</dbReference>